<reference evidence="1 2" key="1">
    <citation type="journal article" date="2020" name="Genome Biol. Evol.">
        <title>A new high-quality draft genome assembly of the Chinese cordyceps Ophiocordyceps sinensis.</title>
        <authorList>
            <person name="Shu R."/>
            <person name="Zhang J."/>
            <person name="Meng Q."/>
            <person name="Zhang H."/>
            <person name="Zhou G."/>
            <person name="Li M."/>
            <person name="Wu P."/>
            <person name="Zhao Y."/>
            <person name="Chen C."/>
            <person name="Qin Q."/>
        </authorList>
    </citation>
    <scope>NUCLEOTIDE SEQUENCE [LARGE SCALE GENOMIC DNA]</scope>
    <source>
        <strain evidence="1 2">IOZ07</strain>
    </source>
</reference>
<gene>
    <name evidence="1" type="ORF">G6O67_006318</name>
</gene>
<evidence type="ECO:0008006" key="3">
    <source>
        <dbReference type="Google" id="ProtNLM"/>
    </source>
</evidence>
<accession>A0A8H4PP51</accession>
<dbReference type="PANTHER" id="PTHR22946:SF12">
    <property type="entry name" value="CONIDIAL PIGMENT BIOSYNTHESIS PROTEIN AYG1 (AFU_ORTHOLOGUE AFUA_2G17550)"/>
    <property type="match status" value="1"/>
</dbReference>
<dbReference type="EMBL" id="JAAVMX010000007">
    <property type="protein sequence ID" value="KAF4506215.1"/>
    <property type="molecule type" value="Genomic_DNA"/>
</dbReference>
<evidence type="ECO:0000313" key="1">
    <source>
        <dbReference type="EMBL" id="KAF4506215.1"/>
    </source>
</evidence>
<organism evidence="1 2">
    <name type="scientific">Ophiocordyceps sinensis</name>
    <dbReference type="NCBI Taxonomy" id="72228"/>
    <lineage>
        <taxon>Eukaryota</taxon>
        <taxon>Fungi</taxon>
        <taxon>Dikarya</taxon>
        <taxon>Ascomycota</taxon>
        <taxon>Pezizomycotina</taxon>
        <taxon>Sordariomycetes</taxon>
        <taxon>Hypocreomycetidae</taxon>
        <taxon>Hypocreales</taxon>
        <taxon>Ophiocordycipitaceae</taxon>
        <taxon>Ophiocordyceps</taxon>
    </lineage>
</organism>
<dbReference type="PANTHER" id="PTHR22946">
    <property type="entry name" value="DIENELACTONE HYDROLASE DOMAIN-CONTAINING PROTEIN-RELATED"/>
    <property type="match status" value="1"/>
</dbReference>
<dbReference type="SUPFAM" id="SSF53474">
    <property type="entry name" value="alpha/beta-Hydrolases"/>
    <property type="match status" value="1"/>
</dbReference>
<dbReference type="Gene3D" id="1.20.1440.110">
    <property type="entry name" value="acylaminoacyl peptidase"/>
    <property type="match status" value="1"/>
</dbReference>
<keyword evidence="2" id="KW-1185">Reference proteome</keyword>
<sequence length="422" mass="45816">MAANASSKLLPLNEDPLFDFSILRALSLSVYDGADVAEMLTAARGIIPGDFESFAGAFGRLAHAVYDRAAAVAGSGLPFSARTAFFSAATYFRCADFFLHGDPADPRLVDLWNRQTDAFDRGLALLNPPGQRLTIHAPEFDIPAIWLTPTPKRGDEERQRPTLVVGNGYDGAQEEMYHVIGLAALERGYNVLSYEGPGQPTVRRQQGLGFIPDWERVVGPVMDHVLRQTARVDASAVGLLGLSFGGYLAPRAAAFDDRFAAVMALDGVWEFGPVLAAGFGPDMMRLHAAGERERFDALATRRFLGPGAPTRLRWGLEQGLWAFGTPSPYELVRMAGNYTMEGVARRIATPTFVGDAQRDLFFGGQAKRLAEAIGPPWAHRHEFVDEAGGHAGVGALKLQSQVVLDWFQGVLDARGRYPGRGL</sequence>
<dbReference type="InterPro" id="IPR050261">
    <property type="entry name" value="FrsA_esterase"/>
</dbReference>
<proteinExistence type="predicted"/>
<comment type="caution">
    <text evidence="1">The sequence shown here is derived from an EMBL/GenBank/DDBJ whole genome shotgun (WGS) entry which is preliminary data.</text>
</comment>
<protein>
    <recommendedName>
        <fullName evidence="3">2,6-dihydropseudooxynicotine hydrolase</fullName>
    </recommendedName>
</protein>
<dbReference type="AlphaFoldDB" id="A0A8H4PP51"/>
<dbReference type="Proteomes" id="UP000557566">
    <property type="component" value="Unassembled WGS sequence"/>
</dbReference>
<name>A0A8H4PP51_9HYPO</name>
<dbReference type="Gene3D" id="3.40.50.1820">
    <property type="entry name" value="alpha/beta hydrolase"/>
    <property type="match status" value="1"/>
</dbReference>
<dbReference type="InterPro" id="IPR029058">
    <property type="entry name" value="AB_hydrolase_fold"/>
</dbReference>
<dbReference type="OrthoDB" id="249703at2759"/>
<evidence type="ECO:0000313" key="2">
    <source>
        <dbReference type="Proteomes" id="UP000557566"/>
    </source>
</evidence>